<keyword evidence="3" id="KW-1185">Reference proteome</keyword>
<dbReference type="AlphaFoldDB" id="L9WRI7"/>
<dbReference type="PATRIC" id="fig|1227500.6.peg.368"/>
<gene>
    <name evidence="2" type="ORF">C494_01836</name>
</gene>
<evidence type="ECO:0000256" key="1">
    <source>
        <dbReference type="SAM" id="MobiDB-lite"/>
    </source>
</evidence>
<dbReference type="Proteomes" id="UP000011690">
    <property type="component" value="Unassembled WGS sequence"/>
</dbReference>
<proteinExistence type="predicted"/>
<dbReference type="RefSeq" id="WP_006064583.1">
    <property type="nucleotide sequence ID" value="NZ_AOHY01000007.1"/>
</dbReference>
<sequence length="319" mass="36267">MDSQRLRRVCWGGLLLGAGLAGVYARDRSRAERSPDEGTIITERHATAVLVSRRIDPGHVETIENEISRTCLGSDPNRVRGLEEASTASLFIDRSETAPELVWYVELPRAVVDGWDDPQSTVADAFPVDHDVLEPVDDPDERTLLVHAVHPRRPRTIEPGRSETDRSLGESGVSTQPAADVELVRMRLKSGLPERLADWFERLTQQVISGERTLDRLESWSAEMLEQERMYTESIVLDRHNGYTLYQYMEADEMQQVYDAYYDTWNPVARGAEHLMGRLLENPACILEYPLETEFELLAHAIAPDRPRRVGDCLETEKR</sequence>
<dbReference type="GeneID" id="39851770"/>
<protein>
    <submittedName>
        <fullName evidence="2">Uncharacterized protein</fullName>
    </submittedName>
</protein>
<evidence type="ECO:0000313" key="2">
    <source>
        <dbReference type="EMBL" id="ELY51836.1"/>
    </source>
</evidence>
<comment type="caution">
    <text evidence="2">The sequence shown here is derived from an EMBL/GenBank/DDBJ whole genome shotgun (WGS) entry which is preliminary data.</text>
</comment>
<dbReference type="eggNOG" id="arCOG13472">
    <property type="taxonomic scope" value="Archaea"/>
</dbReference>
<feature type="compositionally biased region" description="Basic and acidic residues" evidence="1">
    <location>
        <begin position="155"/>
        <end position="168"/>
    </location>
</feature>
<accession>L9WRI7</accession>
<name>L9WRI7_9EURY</name>
<dbReference type="EMBL" id="AOHY01000007">
    <property type="protein sequence ID" value="ELY51836.1"/>
    <property type="molecule type" value="Genomic_DNA"/>
</dbReference>
<evidence type="ECO:0000313" key="3">
    <source>
        <dbReference type="Proteomes" id="UP000011690"/>
    </source>
</evidence>
<reference evidence="2 3" key="1">
    <citation type="journal article" date="2014" name="PLoS Genet.">
        <title>Phylogenetically driven sequencing of extremely halophilic archaea reveals strategies for static and dynamic osmo-response.</title>
        <authorList>
            <person name="Becker E.A."/>
            <person name="Seitzer P.M."/>
            <person name="Tritt A."/>
            <person name="Larsen D."/>
            <person name="Krusor M."/>
            <person name="Yao A.I."/>
            <person name="Wu D."/>
            <person name="Madern D."/>
            <person name="Eisen J.A."/>
            <person name="Darling A.E."/>
            <person name="Facciotti M.T."/>
        </authorList>
    </citation>
    <scope>NUCLEOTIDE SEQUENCE [LARGE SCALE GENOMIC DNA]</scope>
    <source>
        <strain evidence="2 3">JCM 10635</strain>
    </source>
</reference>
<organism evidence="2 3">
    <name type="scientific">Natronorubrum bangense JCM 10635</name>
    <dbReference type="NCBI Taxonomy" id="1227500"/>
    <lineage>
        <taxon>Archaea</taxon>
        <taxon>Methanobacteriati</taxon>
        <taxon>Methanobacteriota</taxon>
        <taxon>Stenosarchaea group</taxon>
        <taxon>Halobacteria</taxon>
        <taxon>Halobacteriales</taxon>
        <taxon>Natrialbaceae</taxon>
        <taxon>Natronorubrum</taxon>
    </lineage>
</organism>
<feature type="region of interest" description="Disordered" evidence="1">
    <location>
        <begin position="151"/>
        <end position="175"/>
    </location>
</feature>